<dbReference type="FunFam" id="1.20.1560.10:FF:000018">
    <property type="entry name" value="ATP-binding cassette subfamily B member 11"/>
    <property type="match status" value="1"/>
</dbReference>
<dbReference type="PROSITE" id="PS50929">
    <property type="entry name" value="ABC_TM1F"/>
    <property type="match status" value="2"/>
</dbReference>
<dbReference type="Gene3D" id="1.20.1560.10">
    <property type="entry name" value="ABC transporter type 1, transmembrane domain"/>
    <property type="match status" value="1"/>
</dbReference>
<dbReference type="Pfam" id="PF00664">
    <property type="entry name" value="ABC_membrane"/>
    <property type="match status" value="2"/>
</dbReference>
<dbReference type="CDD" id="cd03249">
    <property type="entry name" value="ABC_MTABC3_MDL1_MDL2"/>
    <property type="match status" value="2"/>
</dbReference>
<evidence type="ECO:0000256" key="2">
    <source>
        <dbReference type="ARBA" id="ARBA00007577"/>
    </source>
</evidence>
<keyword evidence="8 11" id="KW-1133">Transmembrane helix</keyword>
<dbReference type="Proteomes" id="UP000243579">
    <property type="component" value="Unassembled WGS sequence"/>
</dbReference>
<dbReference type="CDD" id="cd18577">
    <property type="entry name" value="ABC_6TM_Pgp_ABCB1_D1_like"/>
    <property type="match status" value="1"/>
</dbReference>
<dbReference type="InterPro" id="IPR011527">
    <property type="entry name" value="ABC1_TM_dom"/>
</dbReference>
<dbReference type="GO" id="GO:0090374">
    <property type="term" value="P:oligopeptide export from mitochondrion"/>
    <property type="evidence" value="ECO:0007669"/>
    <property type="project" value="TreeGrafter"/>
</dbReference>
<evidence type="ECO:0000256" key="7">
    <source>
        <dbReference type="ARBA" id="ARBA00022840"/>
    </source>
</evidence>
<dbReference type="InterPro" id="IPR017871">
    <property type="entry name" value="ABC_transporter-like_CS"/>
</dbReference>
<sequence length="1340" mass="143004">MVATYSWCDASVAKAQRRPVQRAVATKSKARGTKPQVMPPRTSLKAQYNDLKKTKMALQKQPLAPRKVLEIHAFAATYVLASTPRADAAASPPPSPSAKGKKPKRKPGESVSFAQLFRFADSTDIALMVTGSLCAAATGCAQPLRILLFGGVVSAFNPTGVSDMLADVTRICLTFVGMGVGVVLCGFGQVACWTYTSSRQAQRLRACYINGILKQEIGWFDVNNPQTLSSKVTETIMLIQDGTGRKVGDGVNFFAMFVCGLAIGFKSGWKLSLVVLAFLPLLAAGIFAMVKTVAAAVQRAVKAYGSAGAIAEEALSNIRTVHMFNSMPTTAAKYNAALVEAETAGIQKGLMSGVSGGFTFCMIFVTYTVAISYGAVLVANDNLTLPKCTADCYDGGRVLIVFFGVIMGAMALGQAGPSIEATASARAAAFDAYAIMDRPSLIDPLAPGGKTLPSVQGAITLEGIHFSYPNRPHIQVCNGYSLSIAVGEKVALVGPSGSGKSTIVSLVERFYDPLAGVVRLDGVDLRELNTRWLRSQIGLVGQEPCLFAASIAANIAHGKPGATRDEVHAAAKQANAYDFIMGFPDGFDTMVGERGTQLSGGQKQRIAIARAIIKNPAVLLLDEATSALDTESERIVQESLDALLEARQRTTIIIAHRLATIRDADRIVVLDAGRVVEQGAHDDLMRLEHGHYRMLVEAQAQKSPSKKSAVVAFTAHEAPTAASPQTQVPSLPTPQESVAAPAAAEASQLYAVPASRVWALSQPELRYTALGCAGAVVSGATFPVWGVLLSKCIVLFFNFGLSAAEMKTRGWHWGLYFLALGGAYAVGKIAQDYGFSVVAERLTTRVRALGFAAMLRQEVGWYDLPAHSSGALTTGLATDCALMQKISADLLKNVLNMVVCLVTAFVIAFYYSWQMTLALLGVFPMMAFASKMRAKTMHGGSETTASDGDLRAGALLSECINSIRTVASFNMEATIADTYCAHVAVATKEVQRAALVGGLMFGVAQSMMFFAMAFLFWIGGYMISHGIISFEQMFMVLMSIMMSSFGVGSAVQSLGERGKVAAAASNVFSLIDRAPRIDATSTAGRVLERVEGRIEFERVQFAYPARPDSRVYRDYNLVIEAGTTVALVGASGSGKSTAIGLIERFYDPLAGRVTLDGVDLRELNLNWLREHISLVGQEPVLFTGTIADNILTGKPGATMAEVEEAAKMANAHEFIVKFPDGYGTHVGDRGVQVSGGQKQRIAIARAILRDPEVLLLDEATSALDNESERIVQASLDALLKMKRRTTVIVAHRLTTIRDADKIAVAHDGRIVEQGTHDELMATAGIYKTLVARQMAALDAT</sequence>
<evidence type="ECO:0000259" key="13">
    <source>
        <dbReference type="PROSITE" id="PS50929"/>
    </source>
</evidence>
<evidence type="ECO:0000256" key="4">
    <source>
        <dbReference type="ARBA" id="ARBA00022692"/>
    </source>
</evidence>
<dbReference type="Gene3D" id="3.40.50.300">
    <property type="entry name" value="P-loop containing nucleotide triphosphate hydrolases"/>
    <property type="match status" value="2"/>
</dbReference>
<organism evidence="14 15">
    <name type="scientific">Achlya hypogyna</name>
    <name type="common">Oomycete</name>
    <name type="synonym">Protoachlya hypogyna</name>
    <dbReference type="NCBI Taxonomy" id="1202772"/>
    <lineage>
        <taxon>Eukaryota</taxon>
        <taxon>Sar</taxon>
        <taxon>Stramenopiles</taxon>
        <taxon>Oomycota</taxon>
        <taxon>Saprolegniomycetes</taxon>
        <taxon>Saprolegniales</taxon>
        <taxon>Achlyaceae</taxon>
        <taxon>Achlya</taxon>
    </lineage>
</organism>
<dbReference type="STRING" id="1202772.A0A1V9ZEM5"/>
<keyword evidence="5" id="KW-0677">Repeat</keyword>
<evidence type="ECO:0000256" key="10">
    <source>
        <dbReference type="SAM" id="MobiDB-lite"/>
    </source>
</evidence>
<dbReference type="PANTHER" id="PTHR43394:SF27">
    <property type="entry name" value="ATP-DEPENDENT TRANSLOCASE ABCB1-LIKE"/>
    <property type="match status" value="1"/>
</dbReference>
<keyword evidence="6" id="KW-0547">Nucleotide-binding</keyword>
<comment type="caution">
    <text evidence="14">The sequence shown here is derived from an EMBL/GenBank/DDBJ whole genome shotgun (WGS) entry which is preliminary data.</text>
</comment>
<feature type="transmembrane region" description="Helical" evidence="11">
    <location>
        <begin position="810"/>
        <end position="827"/>
    </location>
</feature>
<accession>A0A1V9ZEM5</accession>
<feature type="transmembrane region" description="Helical" evidence="11">
    <location>
        <begin position="994"/>
        <end position="1020"/>
    </location>
</feature>
<dbReference type="GO" id="GO:0005743">
    <property type="term" value="C:mitochondrial inner membrane"/>
    <property type="evidence" value="ECO:0007669"/>
    <property type="project" value="TreeGrafter"/>
</dbReference>
<feature type="transmembrane region" description="Helical" evidence="11">
    <location>
        <begin position="271"/>
        <end position="290"/>
    </location>
</feature>
<dbReference type="InterPro" id="IPR036640">
    <property type="entry name" value="ABC1_TM_sf"/>
</dbReference>
<dbReference type="PROSITE" id="PS50893">
    <property type="entry name" value="ABC_TRANSPORTER_2"/>
    <property type="match status" value="2"/>
</dbReference>
<dbReference type="SMART" id="SM00382">
    <property type="entry name" value="AAA"/>
    <property type="match status" value="2"/>
</dbReference>
<feature type="transmembrane region" description="Helical" evidence="11">
    <location>
        <begin position="398"/>
        <end position="416"/>
    </location>
</feature>
<feature type="domain" description="ABC transmembrane type-1" evidence="13">
    <location>
        <begin position="129"/>
        <end position="424"/>
    </location>
</feature>
<keyword evidence="9 11" id="KW-0472">Membrane</keyword>
<evidence type="ECO:0000256" key="9">
    <source>
        <dbReference type="ARBA" id="ARBA00023136"/>
    </source>
</evidence>
<dbReference type="InterPro" id="IPR027417">
    <property type="entry name" value="P-loop_NTPase"/>
</dbReference>
<evidence type="ECO:0000256" key="5">
    <source>
        <dbReference type="ARBA" id="ARBA00022737"/>
    </source>
</evidence>
<feature type="transmembrane region" description="Helical" evidence="11">
    <location>
        <begin position="767"/>
        <end position="790"/>
    </location>
</feature>
<evidence type="ECO:0000256" key="11">
    <source>
        <dbReference type="SAM" id="Phobius"/>
    </source>
</evidence>
<dbReference type="FunFam" id="3.40.50.300:FF:000251">
    <property type="entry name" value="ABC transporter B family member 19"/>
    <property type="match status" value="1"/>
</dbReference>
<keyword evidence="3" id="KW-0813">Transport</keyword>
<keyword evidence="7 14" id="KW-0067">ATP-binding</keyword>
<feature type="transmembrane region" description="Helical" evidence="11">
    <location>
        <begin position="168"/>
        <end position="195"/>
    </location>
</feature>
<keyword evidence="15" id="KW-1185">Reference proteome</keyword>
<dbReference type="InterPro" id="IPR039421">
    <property type="entry name" value="Type_1_exporter"/>
</dbReference>
<keyword evidence="4 11" id="KW-0812">Transmembrane</keyword>
<dbReference type="GO" id="GO:0015421">
    <property type="term" value="F:ABC-type oligopeptide transporter activity"/>
    <property type="evidence" value="ECO:0007669"/>
    <property type="project" value="TreeGrafter"/>
</dbReference>
<dbReference type="FunFam" id="3.40.50.300:FF:000205">
    <property type="entry name" value="ABC transporter B family member 4"/>
    <property type="match status" value="1"/>
</dbReference>
<feature type="region of interest" description="Disordered" evidence="10">
    <location>
        <begin position="86"/>
        <end position="107"/>
    </location>
</feature>
<feature type="transmembrane region" description="Helical" evidence="11">
    <location>
        <begin position="1032"/>
        <end position="1051"/>
    </location>
</feature>
<dbReference type="Pfam" id="PF00005">
    <property type="entry name" value="ABC_tran"/>
    <property type="match status" value="2"/>
</dbReference>
<name>A0A1V9ZEM5_ACHHY</name>
<dbReference type="GO" id="GO:0005524">
    <property type="term" value="F:ATP binding"/>
    <property type="evidence" value="ECO:0007669"/>
    <property type="project" value="UniProtKB-KW"/>
</dbReference>
<dbReference type="SUPFAM" id="SSF52540">
    <property type="entry name" value="P-loop containing nucleoside triphosphate hydrolases"/>
    <property type="match status" value="2"/>
</dbReference>
<feature type="domain" description="ABC transporter" evidence="12">
    <location>
        <begin position="459"/>
        <end position="697"/>
    </location>
</feature>
<dbReference type="EMBL" id="JNBR01000144">
    <property type="protein sequence ID" value="OQR96465.1"/>
    <property type="molecule type" value="Genomic_DNA"/>
</dbReference>
<reference evidence="14 15" key="1">
    <citation type="journal article" date="2014" name="Genome Biol. Evol.">
        <title>The secreted proteins of Achlya hypogyna and Thraustotheca clavata identify the ancestral oomycete secretome and reveal gene acquisitions by horizontal gene transfer.</title>
        <authorList>
            <person name="Misner I."/>
            <person name="Blouin N."/>
            <person name="Leonard G."/>
            <person name="Richards T.A."/>
            <person name="Lane C.E."/>
        </authorList>
    </citation>
    <scope>NUCLEOTIDE SEQUENCE [LARGE SCALE GENOMIC DNA]</scope>
    <source>
        <strain evidence="14 15">ATCC 48635</strain>
    </source>
</reference>
<dbReference type="PROSITE" id="PS00211">
    <property type="entry name" value="ABC_TRANSPORTER_1"/>
    <property type="match status" value="2"/>
</dbReference>
<dbReference type="PANTHER" id="PTHR43394">
    <property type="entry name" value="ATP-DEPENDENT PERMEASE MDL1, MITOCHONDRIAL"/>
    <property type="match status" value="1"/>
</dbReference>
<evidence type="ECO:0000256" key="3">
    <source>
        <dbReference type="ARBA" id="ARBA00022448"/>
    </source>
</evidence>
<comment type="subcellular location">
    <subcellularLocation>
        <location evidence="1">Membrane</location>
        <topology evidence="1">Multi-pass membrane protein</topology>
    </subcellularLocation>
</comment>
<evidence type="ECO:0000259" key="12">
    <source>
        <dbReference type="PROSITE" id="PS50893"/>
    </source>
</evidence>
<feature type="transmembrane region" description="Helical" evidence="11">
    <location>
        <begin position="247"/>
        <end position="265"/>
    </location>
</feature>
<dbReference type="GO" id="GO:0016887">
    <property type="term" value="F:ATP hydrolysis activity"/>
    <property type="evidence" value="ECO:0007669"/>
    <property type="project" value="InterPro"/>
</dbReference>
<dbReference type="InterPro" id="IPR003593">
    <property type="entry name" value="AAA+_ATPase"/>
</dbReference>
<evidence type="ECO:0000313" key="14">
    <source>
        <dbReference type="EMBL" id="OQR96465.1"/>
    </source>
</evidence>
<gene>
    <name evidence="14" type="ORF">ACHHYP_15790</name>
</gene>
<feature type="domain" description="ABC transmembrane type-1" evidence="13">
    <location>
        <begin position="769"/>
        <end position="1059"/>
    </location>
</feature>
<dbReference type="CDD" id="cd18578">
    <property type="entry name" value="ABC_6TM_Pgp_ABCB1_D2_like"/>
    <property type="match status" value="1"/>
</dbReference>
<evidence type="ECO:0000256" key="8">
    <source>
        <dbReference type="ARBA" id="ARBA00022989"/>
    </source>
</evidence>
<protein>
    <submittedName>
        <fullName evidence="14">ATP-binding Cassette (ABC) Superfamily</fullName>
    </submittedName>
</protein>
<evidence type="ECO:0000256" key="1">
    <source>
        <dbReference type="ARBA" id="ARBA00004141"/>
    </source>
</evidence>
<dbReference type="InterPro" id="IPR003439">
    <property type="entry name" value="ABC_transporter-like_ATP-bd"/>
</dbReference>
<comment type="similarity">
    <text evidence="2">Belongs to the ABC transporter superfamily. ABCB family. Multidrug resistance exporter (TC 3.A.1.201) subfamily.</text>
</comment>
<evidence type="ECO:0000313" key="15">
    <source>
        <dbReference type="Proteomes" id="UP000243579"/>
    </source>
</evidence>
<evidence type="ECO:0000256" key="6">
    <source>
        <dbReference type="ARBA" id="ARBA00022741"/>
    </source>
</evidence>
<dbReference type="OrthoDB" id="6500128at2759"/>
<dbReference type="SUPFAM" id="SSF90123">
    <property type="entry name" value="ABC transporter transmembrane region"/>
    <property type="match status" value="2"/>
</dbReference>
<feature type="domain" description="ABC transporter" evidence="12">
    <location>
        <begin position="1094"/>
        <end position="1332"/>
    </location>
</feature>
<proteinExistence type="inferred from homology"/>
<feature type="transmembrane region" description="Helical" evidence="11">
    <location>
        <begin position="357"/>
        <end position="378"/>
    </location>
</feature>